<reference evidence="1" key="2">
    <citation type="journal article" date="2020" name="Nat. Commun.">
        <title>Large-scale genome sequencing of mycorrhizal fungi provides insights into the early evolution of symbiotic traits.</title>
        <authorList>
            <person name="Miyauchi S."/>
            <person name="Kiss E."/>
            <person name="Kuo A."/>
            <person name="Drula E."/>
            <person name="Kohler A."/>
            <person name="Sanchez-Garcia M."/>
            <person name="Morin E."/>
            <person name="Andreopoulos B."/>
            <person name="Barry K.W."/>
            <person name="Bonito G."/>
            <person name="Buee M."/>
            <person name="Carver A."/>
            <person name="Chen C."/>
            <person name="Cichocki N."/>
            <person name="Clum A."/>
            <person name="Culley D."/>
            <person name="Crous P.W."/>
            <person name="Fauchery L."/>
            <person name="Girlanda M."/>
            <person name="Hayes R.D."/>
            <person name="Keri Z."/>
            <person name="LaButti K."/>
            <person name="Lipzen A."/>
            <person name="Lombard V."/>
            <person name="Magnuson J."/>
            <person name="Maillard F."/>
            <person name="Murat C."/>
            <person name="Nolan M."/>
            <person name="Ohm R.A."/>
            <person name="Pangilinan J."/>
            <person name="Pereira M.F."/>
            <person name="Perotto S."/>
            <person name="Peter M."/>
            <person name="Pfister S."/>
            <person name="Riley R."/>
            <person name="Sitrit Y."/>
            <person name="Stielow J.B."/>
            <person name="Szollosi G."/>
            <person name="Zifcakova L."/>
            <person name="Stursova M."/>
            <person name="Spatafora J.W."/>
            <person name="Tedersoo L."/>
            <person name="Vaario L.M."/>
            <person name="Yamada A."/>
            <person name="Yan M."/>
            <person name="Wang P."/>
            <person name="Xu J."/>
            <person name="Bruns T."/>
            <person name="Baldrian P."/>
            <person name="Vilgalys R."/>
            <person name="Dunand C."/>
            <person name="Henrissat B."/>
            <person name="Grigoriev I.V."/>
            <person name="Hibbett D."/>
            <person name="Nagy L.G."/>
            <person name="Martin F.M."/>
        </authorList>
    </citation>
    <scope>NUCLEOTIDE SEQUENCE</scope>
    <source>
        <strain evidence="1">Prilba</strain>
    </source>
</reference>
<evidence type="ECO:0000313" key="2">
    <source>
        <dbReference type="Proteomes" id="UP000759537"/>
    </source>
</evidence>
<gene>
    <name evidence="1" type="ORF">DFH94DRAFT_749750</name>
</gene>
<dbReference type="EMBL" id="WHVB01000011">
    <property type="protein sequence ID" value="KAF8478438.1"/>
    <property type="molecule type" value="Genomic_DNA"/>
</dbReference>
<dbReference type="InterPro" id="IPR040144">
    <property type="entry name" value="RAP1GDS1"/>
</dbReference>
<dbReference type="SUPFAM" id="SSF48371">
    <property type="entry name" value="ARM repeat"/>
    <property type="match status" value="1"/>
</dbReference>
<protein>
    <recommendedName>
        <fullName evidence="3">ARM repeat superfamily protein</fullName>
    </recommendedName>
</protein>
<dbReference type="AlphaFoldDB" id="A0A9P5MTM4"/>
<dbReference type="GO" id="GO:0005085">
    <property type="term" value="F:guanyl-nucleotide exchange factor activity"/>
    <property type="evidence" value="ECO:0007669"/>
    <property type="project" value="InterPro"/>
</dbReference>
<dbReference type="InterPro" id="IPR011989">
    <property type="entry name" value="ARM-like"/>
</dbReference>
<dbReference type="Proteomes" id="UP000759537">
    <property type="component" value="Unassembled WGS sequence"/>
</dbReference>
<proteinExistence type="predicted"/>
<comment type="caution">
    <text evidence="1">The sequence shown here is derived from an EMBL/GenBank/DDBJ whole genome shotgun (WGS) entry which is preliminary data.</text>
</comment>
<dbReference type="OrthoDB" id="26149at2759"/>
<name>A0A9P5MTM4_9AGAM</name>
<dbReference type="Gene3D" id="1.25.10.10">
    <property type="entry name" value="Leucine-rich Repeat Variant"/>
    <property type="match status" value="2"/>
</dbReference>
<keyword evidence="2" id="KW-1185">Reference proteome</keyword>
<organism evidence="1 2">
    <name type="scientific">Russula ochroleuca</name>
    <dbReference type="NCBI Taxonomy" id="152965"/>
    <lineage>
        <taxon>Eukaryota</taxon>
        <taxon>Fungi</taxon>
        <taxon>Dikarya</taxon>
        <taxon>Basidiomycota</taxon>
        <taxon>Agaricomycotina</taxon>
        <taxon>Agaricomycetes</taxon>
        <taxon>Russulales</taxon>
        <taxon>Russulaceae</taxon>
        <taxon>Russula</taxon>
    </lineage>
</organism>
<accession>A0A9P5MTM4</accession>
<dbReference type="PANTHER" id="PTHR10957">
    <property type="entry name" value="RAP1 GTPASE-GDP DISSOCIATION STIMULATOR 1"/>
    <property type="match status" value="1"/>
</dbReference>
<reference evidence="1" key="1">
    <citation type="submission" date="2019-10" db="EMBL/GenBank/DDBJ databases">
        <authorList>
            <consortium name="DOE Joint Genome Institute"/>
            <person name="Kuo A."/>
            <person name="Miyauchi S."/>
            <person name="Kiss E."/>
            <person name="Drula E."/>
            <person name="Kohler A."/>
            <person name="Sanchez-Garcia M."/>
            <person name="Andreopoulos B."/>
            <person name="Barry K.W."/>
            <person name="Bonito G."/>
            <person name="Buee M."/>
            <person name="Carver A."/>
            <person name="Chen C."/>
            <person name="Cichocki N."/>
            <person name="Clum A."/>
            <person name="Culley D."/>
            <person name="Crous P.W."/>
            <person name="Fauchery L."/>
            <person name="Girlanda M."/>
            <person name="Hayes R."/>
            <person name="Keri Z."/>
            <person name="LaButti K."/>
            <person name="Lipzen A."/>
            <person name="Lombard V."/>
            <person name="Magnuson J."/>
            <person name="Maillard F."/>
            <person name="Morin E."/>
            <person name="Murat C."/>
            <person name="Nolan M."/>
            <person name="Ohm R."/>
            <person name="Pangilinan J."/>
            <person name="Pereira M."/>
            <person name="Perotto S."/>
            <person name="Peter M."/>
            <person name="Riley R."/>
            <person name="Sitrit Y."/>
            <person name="Stielow B."/>
            <person name="Szollosi G."/>
            <person name="Zifcakova L."/>
            <person name="Stursova M."/>
            <person name="Spatafora J.W."/>
            <person name="Tedersoo L."/>
            <person name="Vaario L.-M."/>
            <person name="Yamada A."/>
            <person name="Yan M."/>
            <person name="Wang P."/>
            <person name="Xu J."/>
            <person name="Bruns T."/>
            <person name="Baldrian P."/>
            <person name="Vilgalys R."/>
            <person name="Henrissat B."/>
            <person name="Grigoriev I.V."/>
            <person name="Hibbett D."/>
            <person name="Nagy L.G."/>
            <person name="Martin F.M."/>
        </authorList>
    </citation>
    <scope>NUCLEOTIDE SEQUENCE</scope>
    <source>
        <strain evidence="1">Prilba</strain>
    </source>
</reference>
<sequence>MADPGVIALAAELTGQTRLSDADWNKVEGTAQALANALRVKNNDTQTALGATELPAVLAAIIKDALRGLRVPDVSHLPALYEALRVGANVCVDHDENRGHLLESGFLHALVTLLERYTDLIPPDKATDFLPLSVAHLKVVRTAIGVLLNASMGYEPVKTALNTLEAPAAILRLAGVIYPAGAWAKSPAPHIPPEESDESWQLRSGLSSWGWRAIGELKFNAPTLFGPDVLPLIVTPIRAYIPPFETPPPPFDQATPLRRTLVSTDLEAFEESCSLLEALALDDEDVRLSLARGLAFPDEHGGVSCLADILEFIDRGDYHPLWSDLPGDGAQRKRTFAFCKAALIKAVVEIAGEEKNVDVLWDDSDEKQPGGVLVGQMVQWIKRHKDLKNNTRDDLLVCATLTLGNLLRHGAHSVTLTSPPVSLAPDLATLLRPGTDIKVKHGAIGLLKHLAYAAPARSSLSDAGIIKRLVNSNIFQPTSDMVEMVQVNAIGVTKHLCSGNAKNCYDLALPPDGQDAASTGLNQILALVRRSDSTAVKSEGTRVFVNVIRTLWHEDTPDGEQRKAAMGIVSTAPIALTLAQLVGRSKRYPILINEGIVALTLLSLHSANVVLDAITTPLPLEVQGSSSAAAGSAGESDIGSPVTTPGRAVDTLAHLLKGHGANVPEEVRANACILLGQVGREDGVGVERVPEVVRLKAELRPLLVGTAAAEKESRLKAAAAGALQRWG</sequence>
<evidence type="ECO:0000313" key="1">
    <source>
        <dbReference type="EMBL" id="KAF8478438.1"/>
    </source>
</evidence>
<dbReference type="InterPro" id="IPR016024">
    <property type="entry name" value="ARM-type_fold"/>
</dbReference>
<evidence type="ECO:0008006" key="3">
    <source>
        <dbReference type="Google" id="ProtNLM"/>
    </source>
</evidence>